<dbReference type="GO" id="GO:0005829">
    <property type="term" value="C:cytosol"/>
    <property type="evidence" value="ECO:0007669"/>
    <property type="project" value="TreeGrafter"/>
</dbReference>
<dbReference type="Proteomes" id="UP000051660">
    <property type="component" value="Unassembled WGS sequence"/>
</dbReference>
<comment type="caution">
    <text evidence="5">The sequence shown here is derived from an EMBL/GenBank/DDBJ whole genome shotgun (WGS) entry which is preliminary data.</text>
</comment>
<gene>
    <name evidence="5" type="ORF">CQ14_26095</name>
</gene>
<dbReference type="RefSeq" id="WP_057861976.1">
    <property type="nucleotide sequence ID" value="NZ_LLYB01000118.1"/>
</dbReference>
<evidence type="ECO:0000313" key="5">
    <source>
        <dbReference type="EMBL" id="KRR17611.1"/>
    </source>
</evidence>
<dbReference type="AlphaFoldDB" id="A0A0R3MCL2"/>
<dbReference type="InterPro" id="IPR052028">
    <property type="entry name" value="HipA_Ser/Thr_kinase"/>
</dbReference>
<evidence type="ECO:0000256" key="1">
    <source>
        <dbReference type="ARBA" id="ARBA00010164"/>
    </source>
</evidence>
<comment type="similarity">
    <text evidence="1">Belongs to the HipA Ser/Thr kinase family.</text>
</comment>
<protein>
    <recommendedName>
        <fullName evidence="4">HipA-like C-terminal domain-containing protein</fullName>
    </recommendedName>
</protein>
<evidence type="ECO:0000313" key="6">
    <source>
        <dbReference type="Proteomes" id="UP000051660"/>
    </source>
</evidence>
<dbReference type="PANTHER" id="PTHR37419:SF1">
    <property type="entry name" value="SERINE_THREONINE-PROTEIN KINASE TOXIN HIPA"/>
    <property type="match status" value="1"/>
</dbReference>
<dbReference type="InterPro" id="IPR012893">
    <property type="entry name" value="HipA-like_C"/>
</dbReference>
<sequence length="171" mass="18673">MWAYRSGQDSPQPVAAVRLAGWSWPGADDQAALLRAQIFSWLIVASDDYAKNFSIFITPAALSSDTLYDVLTAQPRLDAGQIQRKQTKLAMSVGTNIHYKIAQVDGRHFLQIGEAAGVPKTLVQESIERVAFTAQAALGRIESDLPKGFPEAIHNSVKIAAMQRLSSLKVH</sequence>
<keyword evidence="3" id="KW-0418">Kinase</keyword>
<evidence type="ECO:0000259" key="4">
    <source>
        <dbReference type="Pfam" id="PF07804"/>
    </source>
</evidence>
<dbReference type="PANTHER" id="PTHR37419">
    <property type="entry name" value="SERINE/THREONINE-PROTEIN KINASE TOXIN HIPA"/>
    <property type="match status" value="1"/>
</dbReference>
<evidence type="ECO:0000256" key="2">
    <source>
        <dbReference type="ARBA" id="ARBA00022679"/>
    </source>
</evidence>
<dbReference type="Pfam" id="PF07804">
    <property type="entry name" value="HipA_C"/>
    <property type="match status" value="1"/>
</dbReference>
<reference evidence="5 6" key="1">
    <citation type="submission" date="2014-03" db="EMBL/GenBank/DDBJ databases">
        <title>Bradyrhizobium valentinum sp. nov., isolated from effective nodules of Lupinus mariae-josephae, a lupine endemic of basic-lime soils in Eastern Spain.</title>
        <authorList>
            <person name="Duran D."/>
            <person name="Rey L."/>
            <person name="Navarro A."/>
            <person name="Busquets A."/>
            <person name="Imperial J."/>
            <person name="Ruiz-Argueso T."/>
        </authorList>
    </citation>
    <scope>NUCLEOTIDE SEQUENCE [LARGE SCALE GENOMIC DNA]</scope>
    <source>
        <strain evidence="5 6">CCBAU 23086</strain>
    </source>
</reference>
<dbReference type="OrthoDB" id="9805913at2"/>
<proteinExistence type="inferred from homology"/>
<dbReference type="GO" id="GO:0004674">
    <property type="term" value="F:protein serine/threonine kinase activity"/>
    <property type="evidence" value="ECO:0007669"/>
    <property type="project" value="TreeGrafter"/>
</dbReference>
<evidence type="ECO:0000256" key="3">
    <source>
        <dbReference type="ARBA" id="ARBA00022777"/>
    </source>
</evidence>
<keyword evidence="2" id="KW-0808">Transferase</keyword>
<accession>A0A0R3MCL2</accession>
<name>A0A0R3MCL2_9BRAD</name>
<organism evidence="5 6">
    <name type="scientific">Bradyrhizobium lablabi</name>
    <dbReference type="NCBI Taxonomy" id="722472"/>
    <lineage>
        <taxon>Bacteria</taxon>
        <taxon>Pseudomonadati</taxon>
        <taxon>Pseudomonadota</taxon>
        <taxon>Alphaproteobacteria</taxon>
        <taxon>Hyphomicrobiales</taxon>
        <taxon>Nitrobacteraceae</taxon>
        <taxon>Bradyrhizobium</taxon>
    </lineage>
</organism>
<dbReference type="EMBL" id="LLYB01000118">
    <property type="protein sequence ID" value="KRR17611.1"/>
    <property type="molecule type" value="Genomic_DNA"/>
</dbReference>
<feature type="domain" description="HipA-like C-terminal" evidence="4">
    <location>
        <begin position="26"/>
        <end position="136"/>
    </location>
</feature>